<dbReference type="AlphaFoldDB" id="A0A8H6APX8"/>
<dbReference type="InterPro" id="IPR001810">
    <property type="entry name" value="F-box_dom"/>
</dbReference>
<dbReference type="GeneID" id="59261909"/>
<evidence type="ECO:0000259" key="1">
    <source>
        <dbReference type="Pfam" id="PF00646"/>
    </source>
</evidence>
<dbReference type="Proteomes" id="UP000531561">
    <property type="component" value="Unassembled WGS sequence"/>
</dbReference>
<dbReference type="EMBL" id="JABFCT010000012">
    <property type="protein sequence ID" value="KAF5871333.1"/>
    <property type="molecule type" value="Genomic_DNA"/>
</dbReference>
<sequence length="170" mass="19465">MVSYFLIVLNIYTISDFHISQTFNSYQSSKASKCPNPHPPHPPLDKNTFPAEVFRLIIKYISPATLPSARLVSRSWALLILEVLFAQRGFSTSPFKNGMQRLEEVAQTIAMPPIYHLNIGLGIVDSRRLGLDILRNTPSVLLAKMSKDEKTRWLRDQLLVASDRYLRYCR</sequence>
<dbReference type="InterPro" id="IPR036047">
    <property type="entry name" value="F-box-like_dom_sf"/>
</dbReference>
<keyword evidence="3" id="KW-1185">Reference proteome</keyword>
<feature type="domain" description="F-box" evidence="1">
    <location>
        <begin position="49"/>
        <end position="82"/>
    </location>
</feature>
<name>A0A8H6APX8_9HELO</name>
<evidence type="ECO:0000313" key="2">
    <source>
        <dbReference type="EMBL" id="KAF5871333.1"/>
    </source>
</evidence>
<evidence type="ECO:0000313" key="3">
    <source>
        <dbReference type="Proteomes" id="UP000531561"/>
    </source>
</evidence>
<gene>
    <name evidence="2" type="ORF">Bfra_007849</name>
</gene>
<accession>A0A8H6APX8</accession>
<reference evidence="2 3" key="1">
    <citation type="journal article" date="2020" name="Phytopathology">
        <title>A high-quality genome resource of Botrytis fragariae, a new and rapidly spreading fungal pathogen causing strawberry gray mold in the U.S.A.</title>
        <authorList>
            <person name="Wu Y."/>
            <person name="Saski C.A."/>
            <person name="Schnabel G."/>
            <person name="Xiao S."/>
            <person name="Hu M."/>
        </authorList>
    </citation>
    <scope>NUCLEOTIDE SEQUENCE [LARGE SCALE GENOMIC DNA]</scope>
    <source>
        <strain evidence="2 3">BVB16</strain>
    </source>
</reference>
<dbReference type="RefSeq" id="XP_037190280.1">
    <property type="nucleotide sequence ID" value="XM_037338217.1"/>
</dbReference>
<protein>
    <recommendedName>
        <fullName evidence="1">F-box domain-containing protein</fullName>
    </recommendedName>
</protein>
<dbReference type="OrthoDB" id="3533617at2759"/>
<organism evidence="2 3">
    <name type="scientific">Botrytis fragariae</name>
    <dbReference type="NCBI Taxonomy" id="1964551"/>
    <lineage>
        <taxon>Eukaryota</taxon>
        <taxon>Fungi</taxon>
        <taxon>Dikarya</taxon>
        <taxon>Ascomycota</taxon>
        <taxon>Pezizomycotina</taxon>
        <taxon>Leotiomycetes</taxon>
        <taxon>Helotiales</taxon>
        <taxon>Sclerotiniaceae</taxon>
        <taxon>Botrytis</taxon>
    </lineage>
</organism>
<comment type="caution">
    <text evidence="2">The sequence shown here is derived from an EMBL/GenBank/DDBJ whole genome shotgun (WGS) entry which is preliminary data.</text>
</comment>
<dbReference type="SUPFAM" id="SSF81383">
    <property type="entry name" value="F-box domain"/>
    <property type="match status" value="1"/>
</dbReference>
<dbReference type="Pfam" id="PF00646">
    <property type="entry name" value="F-box"/>
    <property type="match status" value="1"/>
</dbReference>
<proteinExistence type="predicted"/>